<comment type="similarity">
    <text evidence="1">Belongs to the LysR transcriptional regulatory family.</text>
</comment>
<evidence type="ECO:0000259" key="5">
    <source>
        <dbReference type="PROSITE" id="PS50931"/>
    </source>
</evidence>
<evidence type="ECO:0000256" key="4">
    <source>
        <dbReference type="ARBA" id="ARBA00023163"/>
    </source>
</evidence>
<dbReference type="OrthoDB" id="9812435at2"/>
<evidence type="ECO:0000313" key="7">
    <source>
        <dbReference type="Proteomes" id="UP000233597"/>
    </source>
</evidence>
<dbReference type="AlphaFoldDB" id="A0A2N3KU33"/>
<dbReference type="Pfam" id="PF00126">
    <property type="entry name" value="HTH_1"/>
    <property type="match status" value="1"/>
</dbReference>
<reference evidence="6 7" key="1">
    <citation type="submission" date="2017-09" db="EMBL/GenBank/DDBJ databases">
        <title>Biodiversity and function of Thalassospira species in the particle-attached aromatic-hydrocarbon-degrading consortia from the surface seawater of the South China Sea.</title>
        <authorList>
            <person name="Dong C."/>
            <person name="Liu R."/>
            <person name="Shao Z."/>
        </authorList>
    </citation>
    <scope>NUCLEOTIDE SEQUENCE [LARGE SCALE GENOMIC DNA]</scope>
    <source>
        <strain evidence="6 7">CSC1P2</strain>
    </source>
</reference>
<sequence length="312" mass="34495">MHKSGLVELEAVLAVARRENFRAAAHDLDMSPSALSNAIAGLEQRLDVRLFNRTTRSVSLTEAGAQFVEQIAPALSRIHQAVENINTHRDTPSGTLRINAYAGAARQVFTPVVTEFMKRYPDMQVEIVTQTQFIDIVEDGFDGGLRHLDDVPRDMIAIPAGPAMEFAVVAAPAYFTNRPKPHTPDDLLQHDCIKSRLGSGAIYRWEFEHNGLASSLEVPGKLVLDEINLLLDATRAGIGIANLPLSAVQHDLAAGTLVRVLADWAPVFSRLAFYYPSRKHVSAGLRAFITLLREFETRRQHEDIPYGPVIPF</sequence>
<evidence type="ECO:0000313" key="6">
    <source>
        <dbReference type="EMBL" id="PKR54006.1"/>
    </source>
</evidence>
<dbReference type="CDD" id="cd08474">
    <property type="entry name" value="PBP2_CrgA_like_5"/>
    <property type="match status" value="1"/>
</dbReference>
<dbReference type="Gene3D" id="3.40.190.290">
    <property type="match status" value="1"/>
</dbReference>
<dbReference type="SUPFAM" id="SSF46785">
    <property type="entry name" value="Winged helix' DNA-binding domain"/>
    <property type="match status" value="1"/>
</dbReference>
<name>A0A2N3KU33_9PROT</name>
<dbReference type="FunFam" id="1.10.10.10:FF:000001">
    <property type="entry name" value="LysR family transcriptional regulator"/>
    <property type="match status" value="1"/>
</dbReference>
<accession>A0A2N3KU33</accession>
<keyword evidence="4" id="KW-0804">Transcription</keyword>
<dbReference type="Pfam" id="PF03466">
    <property type="entry name" value="LysR_substrate"/>
    <property type="match status" value="1"/>
</dbReference>
<dbReference type="GO" id="GO:0043565">
    <property type="term" value="F:sequence-specific DNA binding"/>
    <property type="evidence" value="ECO:0007669"/>
    <property type="project" value="TreeGrafter"/>
</dbReference>
<comment type="caution">
    <text evidence="6">The sequence shown here is derived from an EMBL/GenBank/DDBJ whole genome shotgun (WGS) entry which is preliminary data.</text>
</comment>
<dbReference type="Proteomes" id="UP000233597">
    <property type="component" value="Unassembled WGS sequence"/>
</dbReference>
<evidence type="ECO:0000256" key="3">
    <source>
        <dbReference type="ARBA" id="ARBA00023125"/>
    </source>
</evidence>
<dbReference type="PROSITE" id="PS50931">
    <property type="entry name" value="HTH_LYSR"/>
    <property type="match status" value="1"/>
</dbReference>
<feature type="domain" description="HTH lysR-type" evidence="5">
    <location>
        <begin position="9"/>
        <end position="61"/>
    </location>
</feature>
<protein>
    <submittedName>
        <fullName evidence="6">LysR family transcriptional regulator</fullName>
    </submittedName>
</protein>
<dbReference type="InterPro" id="IPR058163">
    <property type="entry name" value="LysR-type_TF_proteobact-type"/>
</dbReference>
<dbReference type="GO" id="GO:0006351">
    <property type="term" value="P:DNA-templated transcription"/>
    <property type="evidence" value="ECO:0007669"/>
    <property type="project" value="TreeGrafter"/>
</dbReference>
<dbReference type="InterPro" id="IPR000847">
    <property type="entry name" value="LysR_HTH_N"/>
</dbReference>
<dbReference type="Gene3D" id="1.10.10.10">
    <property type="entry name" value="Winged helix-like DNA-binding domain superfamily/Winged helix DNA-binding domain"/>
    <property type="match status" value="1"/>
</dbReference>
<gene>
    <name evidence="6" type="ORF">COO20_10600</name>
</gene>
<keyword evidence="3" id="KW-0238">DNA-binding</keyword>
<dbReference type="PANTHER" id="PTHR30537">
    <property type="entry name" value="HTH-TYPE TRANSCRIPTIONAL REGULATOR"/>
    <property type="match status" value="1"/>
</dbReference>
<dbReference type="InterPro" id="IPR036390">
    <property type="entry name" value="WH_DNA-bd_sf"/>
</dbReference>
<dbReference type="SUPFAM" id="SSF53850">
    <property type="entry name" value="Periplasmic binding protein-like II"/>
    <property type="match status" value="1"/>
</dbReference>
<dbReference type="GO" id="GO:0003700">
    <property type="term" value="F:DNA-binding transcription factor activity"/>
    <property type="evidence" value="ECO:0007669"/>
    <property type="project" value="InterPro"/>
</dbReference>
<evidence type="ECO:0000256" key="2">
    <source>
        <dbReference type="ARBA" id="ARBA00023015"/>
    </source>
</evidence>
<dbReference type="InterPro" id="IPR036388">
    <property type="entry name" value="WH-like_DNA-bd_sf"/>
</dbReference>
<keyword evidence="2" id="KW-0805">Transcription regulation</keyword>
<organism evidence="6 7">
    <name type="scientific">Thalassospira marina</name>
    <dbReference type="NCBI Taxonomy" id="2048283"/>
    <lineage>
        <taxon>Bacteria</taxon>
        <taxon>Pseudomonadati</taxon>
        <taxon>Pseudomonadota</taxon>
        <taxon>Alphaproteobacteria</taxon>
        <taxon>Rhodospirillales</taxon>
        <taxon>Thalassospiraceae</taxon>
        <taxon>Thalassospira</taxon>
    </lineage>
</organism>
<evidence type="ECO:0000256" key="1">
    <source>
        <dbReference type="ARBA" id="ARBA00009437"/>
    </source>
</evidence>
<dbReference type="EMBL" id="NWTK01000006">
    <property type="protein sequence ID" value="PKR54006.1"/>
    <property type="molecule type" value="Genomic_DNA"/>
</dbReference>
<dbReference type="InterPro" id="IPR005119">
    <property type="entry name" value="LysR_subst-bd"/>
</dbReference>
<dbReference type="RefSeq" id="WP_101266313.1">
    <property type="nucleotide sequence ID" value="NZ_NWTK01000006.1"/>
</dbReference>
<dbReference type="PANTHER" id="PTHR30537:SF1">
    <property type="entry name" value="HTH-TYPE TRANSCRIPTIONAL REGULATOR PGRR"/>
    <property type="match status" value="1"/>
</dbReference>
<proteinExistence type="inferred from homology"/>